<reference evidence="2 3" key="1">
    <citation type="submission" date="2023-07" db="EMBL/GenBank/DDBJ databases">
        <title>Sequencing the genomes of 1000 actinobacteria strains.</title>
        <authorList>
            <person name="Klenk H.-P."/>
        </authorList>
    </citation>
    <scope>NUCLEOTIDE SEQUENCE [LARGE SCALE GENOMIC DNA]</scope>
    <source>
        <strain evidence="2 3">DSM 46740</strain>
    </source>
</reference>
<evidence type="ECO:0000256" key="1">
    <source>
        <dbReference type="SAM" id="MobiDB-lite"/>
    </source>
</evidence>
<organism evidence="2 3">
    <name type="scientific">Streptosporangium lutulentum</name>
    <dbReference type="NCBI Taxonomy" id="1461250"/>
    <lineage>
        <taxon>Bacteria</taxon>
        <taxon>Bacillati</taxon>
        <taxon>Actinomycetota</taxon>
        <taxon>Actinomycetes</taxon>
        <taxon>Streptosporangiales</taxon>
        <taxon>Streptosporangiaceae</taxon>
        <taxon>Streptosporangium</taxon>
    </lineage>
</organism>
<proteinExistence type="predicted"/>
<dbReference type="Proteomes" id="UP001225356">
    <property type="component" value="Unassembled WGS sequence"/>
</dbReference>
<feature type="region of interest" description="Disordered" evidence="1">
    <location>
        <begin position="211"/>
        <end position="237"/>
    </location>
</feature>
<feature type="compositionally biased region" description="Acidic residues" evidence="1">
    <location>
        <begin position="134"/>
        <end position="143"/>
    </location>
</feature>
<evidence type="ECO:0000313" key="2">
    <source>
        <dbReference type="EMBL" id="MDP9843218.1"/>
    </source>
</evidence>
<comment type="caution">
    <text evidence="2">The sequence shown here is derived from an EMBL/GenBank/DDBJ whole genome shotgun (WGS) entry which is preliminary data.</text>
</comment>
<evidence type="ECO:0000313" key="3">
    <source>
        <dbReference type="Proteomes" id="UP001225356"/>
    </source>
</evidence>
<dbReference type="EMBL" id="JAUSQU010000001">
    <property type="protein sequence ID" value="MDP9843218.1"/>
    <property type="molecule type" value="Genomic_DNA"/>
</dbReference>
<name>A0ABT9Q8Z4_9ACTN</name>
<gene>
    <name evidence="2" type="ORF">J2853_002429</name>
</gene>
<feature type="region of interest" description="Disordered" evidence="1">
    <location>
        <begin position="131"/>
        <end position="162"/>
    </location>
</feature>
<protein>
    <submittedName>
        <fullName evidence="2">Uncharacterized protein</fullName>
    </submittedName>
</protein>
<feature type="compositionally biased region" description="Polar residues" evidence="1">
    <location>
        <begin position="215"/>
        <end position="227"/>
    </location>
</feature>
<sequence>MTMLLLALVVAALIAGVFLWRKPDARKVTAAAAGGAWKSGRQQAVAEFRDGYKATRAAYDRAQKTLQRRGTRRARTASFVLEVLGVTVVTAGGAVYGAAKTVGATRRIVTEATRGGRAAVKAATVVEAEIVKDSDEETDDEDIVHEPEEKPSGDAPAEPGNPRLITNTVIIATDQCQKCGAEHTVTINAGETAAEATCGCGQQLRFVRARPDGTPGTNTQAEPQAVTQPGPVEGPPSEGTTNMAAEANGLLTYAQAHAQLAGQLQALSVENNSLANSMTNTIAPHASIIATTAILQDLLNQAASIAQQIADEAAALATS</sequence>
<keyword evidence="3" id="KW-1185">Reference proteome</keyword>
<dbReference type="RefSeq" id="WP_307557269.1">
    <property type="nucleotide sequence ID" value="NZ_JAUSQU010000001.1"/>
</dbReference>
<accession>A0ABT9Q8Z4</accession>